<dbReference type="SUPFAM" id="SSF81296">
    <property type="entry name" value="E set domains"/>
    <property type="match status" value="1"/>
</dbReference>
<dbReference type="Gene3D" id="1.10.287.70">
    <property type="match status" value="1"/>
</dbReference>
<keyword evidence="9 11" id="KW-0472">Membrane</keyword>
<feature type="domain" description="Potassium channel" evidence="12">
    <location>
        <begin position="80"/>
        <end position="146"/>
    </location>
</feature>
<dbReference type="InterPro" id="IPR041647">
    <property type="entry name" value="IRK_C"/>
</dbReference>
<dbReference type="Proteomes" id="UP001529085">
    <property type="component" value="Unassembled WGS sequence"/>
</dbReference>
<evidence type="ECO:0000256" key="4">
    <source>
        <dbReference type="ARBA" id="ARBA00022692"/>
    </source>
</evidence>
<evidence type="ECO:0000256" key="8">
    <source>
        <dbReference type="ARBA" id="ARBA00023065"/>
    </source>
</evidence>
<feature type="transmembrane region" description="Helical" evidence="11">
    <location>
        <begin position="122"/>
        <end position="148"/>
    </location>
</feature>
<protein>
    <submittedName>
        <fullName evidence="14">Ion channel</fullName>
    </submittedName>
</protein>
<evidence type="ECO:0000256" key="3">
    <source>
        <dbReference type="ARBA" id="ARBA00022538"/>
    </source>
</evidence>
<keyword evidence="4 11" id="KW-0812">Transmembrane</keyword>
<keyword evidence="7 11" id="KW-1133">Transmembrane helix</keyword>
<evidence type="ECO:0000313" key="15">
    <source>
        <dbReference type="Proteomes" id="UP001529085"/>
    </source>
</evidence>
<dbReference type="InterPro" id="IPR013099">
    <property type="entry name" value="K_chnl_dom"/>
</dbReference>
<keyword evidence="10" id="KW-0407">Ion channel</keyword>
<dbReference type="PRINTS" id="PR01320">
    <property type="entry name" value="KIRCHANNEL"/>
</dbReference>
<proteinExistence type="predicted"/>
<keyword evidence="6" id="KW-0630">Potassium</keyword>
<evidence type="ECO:0000256" key="10">
    <source>
        <dbReference type="ARBA" id="ARBA00023303"/>
    </source>
</evidence>
<evidence type="ECO:0000259" key="13">
    <source>
        <dbReference type="Pfam" id="PF17655"/>
    </source>
</evidence>
<keyword evidence="3" id="KW-0633">Potassium transport</keyword>
<feature type="transmembrane region" description="Helical" evidence="11">
    <location>
        <begin position="59"/>
        <end position="81"/>
    </location>
</feature>
<evidence type="ECO:0000256" key="11">
    <source>
        <dbReference type="SAM" id="Phobius"/>
    </source>
</evidence>
<accession>A0ABT6G3S1</accession>
<dbReference type="RefSeq" id="WP_278006142.1">
    <property type="nucleotide sequence ID" value="NZ_JARSBN010000007.1"/>
</dbReference>
<dbReference type="Pfam" id="PF07885">
    <property type="entry name" value="Ion_trans_2"/>
    <property type="match status" value="1"/>
</dbReference>
<name>A0ABT6G3S1_9FLAO</name>
<dbReference type="InterPro" id="IPR014756">
    <property type="entry name" value="Ig_E-set"/>
</dbReference>
<evidence type="ECO:0000259" key="12">
    <source>
        <dbReference type="Pfam" id="PF07885"/>
    </source>
</evidence>
<keyword evidence="2" id="KW-0813">Transport</keyword>
<keyword evidence="15" id="KW-1185">Reference proteome</keyword>
<sequence length="310" mass="35439">MAKHTKEDFEDFGLGEKSYSKGYRSLNKDGSFNIEKTNISFLERLNFFHSLVTMKWSHFFGIVALTYFLVNTLFASIYSLIGIENLTGIHGLSPFEQFMEAFFFSAQTITTLGYGQVAPLGLLANIVAAIESLLGLLFFALATGLFYGRFSKPISKIKFSQKAIIAPYQDINGFMFRLVNPQKNELLDVEINVSVSMKRKNSELRDFHILDLERDNVRFFPSMWTVVHPIDKNSPLSELSKSDYFEKDLEFIAMLKAFDESSGQMVYSRSSYKPEEIEWGQKFVYAAKRDNGKLLVDVSRINESEKAELN</sequence>
<evidence type="ECO:0000256" key="5">
    <source>
        <dbReference type="ARBA" id="ARBA00022882"/>
    </source>
</evidence>
<evidence type="ECO:0000256" key="7">
    <source>
        <dbReference type="ARBA" id="ARBA00022989"/>
    </source>
</evidence>
<evidence type="ECO:0000256" key="1">
    <source>
        <dbReference type="ARBA" id="ARBA00004141"/>
    </source>
</evidence>
<keyword evidence="8" id="KW-0406">Ion transport</keyword>
<organism evidence="14 15">
    <name type="scientific">Winogradskyella marincola</name>
    <dbReference type="NCBI Taxonomy" id="3037795"/>
    <lineage>
        <taxon>Bacteria</taxon>
        <taxon>Pseudomonadati</taxon>
        <taxon>Bacteroidota</taxon>
        <taxon>Flavobacteriia</taxon>
        <taxon>Flavobacteriales</taxon>
        <taxon>Flavobacteriaceae</taxon>
        <taxon>Winogradskyella</taxon>
    </lineage>
</organism>
<dbReference type="Gene3D" id="2.60.40.1400">
    <property type="entry name" value="G protein-activated inward rectifier potassium channel 1"/>
    <property type="match status" value="1"/>
</dbReference>
<dbReference type="EMBL" id="JARSBN010000007">
    <property type="protein sequence ID" value="MDG4716698.1"/>
    <property type="molecule type" value="Genomic_DNA"/>
</dbReference>
<dbReference type="PANTHER" id="PTHR11767">
    <property type="entry name" value="INWARD RECTIFIER POTASSIUM CHANNEL"/>
    <property type="match status" value="1"/>
</dbReference>
<evidence type="ECO:0000313" key="14">
    <source>
        <dbReference type="EMBL" id="MDG4716698.1"/>
    </source>
</evidence>
<evidence type="ECO:0000256" key="9">
    <source>
        <dbReference type="ARBA" id="ARBA00023136"/>
    </source>
</evidence>
<dbReference type="SUPFAM" id="SSF81324">
    <property type="entry name" value="Voltage-gated potassium channels"/>
    <property type="match status" value="1"/>
</dbReference>
<reference evidence="14 15" key="1">
    <citation type="submission" date="2023-03" db="EMBL/GenBank/DDBJ databases">
        <title>Strain YYF002 represents a novel species in the genus Winogradskyella isolated from seawater.</title>
        <authorList>
            <person name="Fu Z.-Y."/>
        </authorList>
    </citation>
    <scope>NUCLEOTIDE SEQUENCE [LARGE SCALE GENOMIC DNA]</scope>
    <source>
        <strain evidence="14 15">YYF002</strain>
    </source>
</reference>
<evidence type="ECO:0000256" key="6">
    <source>
        <dbReference type="ARBA" id="ARBA00022958"/>
    </source>
</evidence>
<gene>
    <name evidence="14" type="ORF">P7122_12495</name>
</gene>
<evidence type="ECO:0000256" key="2">
    <source>
        <dbReference type="ARBA" id="ARBA00022448"/>
    </source>
</evidence>
<comment type="subcellular location">
    <subcellularLocation>
        <location evidence="1">Membrane</location>
        <topology evidence="1">Multi-pass membrane protein</topology>
    </subcellularLocation>
</comment>
<feature type="domain" description="Inward rectifier potassium channel C-terminal" evidence="13">
    <location>
        <begin position="157"/>
        <end position="307"/>
    </location>
</feature>
<dbReference type="Pfam" id="PF17655">
    <property type="entry name" value="IRK_C"/>
    <property type="match status" value="1"/>
</dbReference>
<dbReference type="InterPro" id="IPR013518">
    <property type="entry name" value="K_chnl_inward-rec_Kir_cyto"/>
</dbReference>
<comment type="caution">
    <text evidence="14">The sequence shown here is derived from an EMBL/GenBank/DDBJ whole genome shotgun (WGS) entry which is preliminary data.</text>
</comment>
<keyword evidence="5" id="KW-0851">Voltage-gated channel</keyword>
<dbReference type="InterPro" id="IPR016449">
    <property type="entry name" value="K_chnl_inward-rec_Kir"/>
</dbReference>